<gene>
    <name evidence="1" type="ORF">Golax_005259</name>
</gene>
<evidence type="ECO:0000313" key="1">
    <source>
        <dbReference type="EMBL" id="MBA0717435.1"/>
    </source>
</evidence>
<feature type="non-terminal residue" evidence="1">
    <location>
        <position position="21"/>
    </location>
</feature>
<dbReference type="EMBL" id="JABEZV010000008">
    <property type="protein sequence ID" value="MBA0717435.1"/>
    <property type="molecule type" value="Genomic_DNA"/>
</dbReference>
<sequence length="21" mass="2723">MTMRRLRRQEQMYLYLAHLNV</sequence>
<name>A0A7J9A0B5_9ROSI</name>
<organism evidence="1 2">
    <name type="scientific">Gossypium laxum</name>
    <dbReference type="NCBI Taxonomy" id="34288"/>
    <lineage>
        <taxon>Eukaryota</taxon>
        <taxon>Viridiplantae</taxon>
        <taxon>Streptophyta</taxon>
        <taxon>Embryophyta</taxon>
        <taxon>Tracheophyta</taxon>
        <taxon>Spermatophyta</taxon>
        <taxon>Magnoliopsida</taxon>
        <taxon>eudicotyledons</taxon>
        <taxon>Gunneridae</taxon>
        <taxon>Pentapetalae</taxon>
        <taxon>rosids</taxon>
        <taxon>malvids</taxon>
        <taxon>Malvales</taxon>
        <taxon>Malvaceae</taxon>
        <taxon>Malvoideae</taxon>
        <taxon>Gossypium</taxon>
    </lineage>
</organism>
<reference evidence="1 2" key="1">
    <citation type="journal article" date="2019" name="Genome Biol. Evol.">
        <title>Insights into the evolution of the New World diploid cottons (Gossypium, subgenus Houzingenia) based on genome sequencing.</title>
        <authorList>
            <person name="Grover C.E."/>
            <person name="Arick M.A. 2nd"/>
            <person name="Thrash A."/>
            <person name="Conover J.L."/>
            <person name="Sanders W.S."/>
            <person name="Peterson D.G."/>
            <person name="Frelichowski J.E."/>
            <person name="Scheffler J.A."/>
            <person name="Scheffler B.E."/>
            <person name="Wendel J.F."/>
        </authorList>
    </citation>
    <scope>NUCLEOTIDE SEQUENCE [LARGE SCALE GENOMIC DNA]</scope>
    <source>
        <strain evidence="1">4</strain>
        <tissue evidence="1">Leaf</tissue>
    </source>
</reference>
<proteinExistence type="predicted"/>
<dbReference type="AlphaFoldDB" id="A0A7J9A0B5"/>
<protein>
    <submittedName>
        <fullName evidence="1">Uncharacterized protein</fullName>
    </submittedName>
</protein>
<dbReference type="Proteomes" id="UP000593574">
    <property type="component" value="Unassembled WGS sequence"/>
</dbReference>
<accession>A0A7J9A0B5</accession>
<comment type="caution">
    <text evidence="1">The sequence shown here is derived from an EMBL/GenBank/DDBJ whole genome shotgun (WGS) entry which is preliminary data.</text>
</comment>
<evidence type="ECO:0000313" key="2">
    <source>
        <dbReference type="Proteomes" id="UP000593574"/>
    </source>
</evidence>
<keyword evidence="2" id="KW-1185">Reference proteome</keyword>